<dbReference type="Gene3D" id="2.70.70.10">
    <property type="entry name" value="Glucose Permease (Domain IIA)"/>
    <property type="match status" value="1"/>
</dbReference>
<keyword evidence="5" id="KW-1185">Reference proteome</keyword>
<feature type="transmembrane region" description="Helical" evidence="2">
    <location>
        <begin position="147"/>
        <end position="170"/>
    </location>
</feature>
<evidence type="ECO:0000256" key="1">
    <source>
        <dbReference type="SAM" id="MobiDB-lite"/>
    </source>
</evidence>
<dbReference type="RefSeq" id="WP_380534884.1">
    <property type="nucleotide sequence ID" value="NZ_JBHFAB010000006.1"/>
</dbReference>
<dbReference type="CDD" id="cd12797">
    <property type="entry name" value="M23_peptidase"/>
    <property type="match status" value="1"/>
</dbReference>
<dbReference type="Proteomes" id="UP001592531">
    <property type="component" value="Unassembled WGS sequence"/>
</dbReference>
<reference evidence="4 5" key="1">
    <citation type="submission" date="2024-09" db="EMBL/GenBank/DDBJ databases">
        <authorList>
            <person name="Lee S.D."/>
        </authorList>
    </citation>
    <scope>NUCLEOTIDE SEQUENCE [LARGE SCALE GENOMIC DNA]</scope>
    <source>
        <strain evidence="4 5">N8-3</strain>
    </source>
</reference>
<keyword evidence="2" id="KW-1133">Transmembrane helix</keyword>
<evidence type="ECO:0000256" key="2">
    <source>
        <dbReference type="SAM" id="Phobius"/>
    </source>
</evidence>
<keyword evidence="2" id="KW-0812">Transmembrane</keyword>
<feature type="compositionally biased region" description="Basic and acidic residues" evidence="1">
    <location>
        <begin position="96"/>
        <end position="116"/>
    </location>
</feature>
<dbReference type="SUPFAM" id="SSF51261">
    <property type="entry name" value="Duplicated hybrid motif"/>
    <property type="match status" value="1"/>
</dbReference>
<evidence type="ECO:0000313" key="4">
    <source>
        <dbReference type="EMBL" id="MFC1417087.1"/>
    </source>
</evidence>
<dbReference type="InterPro" id="IPR016047">
    <property type="entry name" value="M23ase_b-sheet_dom"/>
</dbReference>
<sequence length="364" mass="39233">MDTETGWYGYAAPTPAQPFWPEQETAHYAPYPPPYEAQHQQYGYGYVHPEQQYGYAYVAEPQQQQPYYESYPSYEQVSYQAPEPVHQAEPVYRPEQFHEPEPLPEPEPVHEPEPEPAHQTVPAAHVVTGGRAAARAARSRTSRRRSVVLTIAVPTVAVLGIGAAAAGTLAPKNGSRTVAANDASGKLTAADLKAQAEAAAQAKASAEQVSRDKARQALTLRTAAAKKAAAEAPRYVLPITAHTGLSALFGQAGTHWMSLHTGIDFPVSTGTQVHAVTDGTVSTKWNAYYGNMLILTAPDGTQTWYCHLSAYKQRSGTVKAGDVVAYSGDTGNSTGPHLHFEVHPHGGDAIDPLPWLLSHGLDPR</sequence>
<dbReference type="Pfam" id="PF01551">
    <property type="entry name" value="Peptidase_M23"/>
    <property type="match status" value="1"/>
</dbReference>
<gene>
    <name evidence="4" type="ORF">ACEZDE_10570</name>
</gene>
<comment type="caution">
    <text evidence="4">The sequence shown here is derived from an EMBL/GenBank/DDBJ whole genome shotgun (WGS) entry which is preliminary data.</text>
</comment>
<accession>A0ABV6VTK6</accession>
<feature type="domain" description="M23ase beta-sheet core" evidence="3">
    <location>
        <begin position="259"/>
        <end position="352"/>
    </location>
</feature>
<feature type="region of interest" description="Disordered" evidence="1">
    <location>
        <begin position="96"/>
        <end position="119"/>
    </location>
</feature>
<dbReference type="InterPro" id="IPR050570">
    <property type="entry name" value="Cell_wall_metabolism_enzyme"/>
</dbReference>
<dbReference type="PANTHER" id="PTHR21666:SF270">
    <property type="entry name" value="MUREIN HYDROLASE ACTIVATOR ENVC"/>
    <property type="match status" value="1"/>
</dbReference>
<proteinExistence type="predicted"/>
<dbReference type="PANTHER" id="PTHR21666">
    <property type="entry name" value="PEPTIDASE-RELATED"/>
    <property type="match status" value="1"/>
</dbReference>
<name>A0ABV6VTK6_9ACTN</name>
<dbReference type="EMBL" id="JBHFAB010000006">
    <property type="protein sequence ID" value="MFC1417087.1"/>
    <property type="molecule type" value="Genomic_DNA"/>
</dbReference>
<keyword evidence="2" id="KW-0472">Membrane</keyword>
<evidence type="ECO:0000313" key="5">
    <source>
        <dbReference type="Proteomes" id="UP001592531"/>
    </source>
</evidence>
<dbReference type="InterPro" id="IPR011055">
    <property type="entry name" value="Dup_hybrid_motif"/>
</dbReference>
<evidence type="ECO:0000259" key="3">
    <source>
        <dbReference type="Pfam" id="PF01551"/>
    </source>
</evidence>
<protein>
    <submittedName>
        <fullName evidence="4">Peptidoglycan DD-metalloendopeptidase family protein</fullName>
    </submittedName>
</protein>
<organism evidence="4 5">
    <name type="scientific">Streptacidiphilus cavernicola</name>
    <dbReference type="NCBI Taxonomy" id="3342716"/>
    <lineage>
        <taxon>Bacteria</taxon>
        <taxon>Bacillati</taxon>
        <taxon>Actinomycetota</taxon>
        <taxon>Actinomycetes</taxon>
        <taxon>Kitasatosporales</taxon>
        <taxon>Streptomycetaceae</taxon>
        <taxon>Streptacidiphilus</taxon>
    </lineage>
</organism>